<dbReference type="AlphaFoldDB" id="A0A642V6E5"/>
<evidence type="ECO:0000313" key="5">
    <source>
        <dbReference type="Proteomes" id="UP000761534"/>
    </source>
</evidence>
<evidence type="ECO:0000313" key="4">
    <source>
        <dbReference type="EMBL" id="KAA8915636.1"/>
    </source>
</evidence>
<reference evidence="4" key="1">
    <citation type="journal article" date="2019" name="G3 (Bethesda)">
        <title>Genome Assemblies of Two Rare Opportunistic Yeast Pathogens: Diutina rugosa (syn. Candida rugosa) and Trichomonascus ciferrii (syn. Candida ciferrii).</title>
        <authorList>
            <person name="Mixao V."/>
            <person name="Saus E."/>
            <person name="Hansen A.P."/>
            <person name="Lass-Florl C."/>
            <person name="Gabaldon T."/>
        </authorList>
    </citation>
    <scope>NUCLEOTIDE SEQUENCE</scope>
    <source>
        <strain evidence="4">CBS 4856</strain>
    </source>
</reference>
<gene>
    <name evidence="4" type="ORF">TRICI_002217</name>
</gene>
<feature type="compositionally biased region" description="Basic residues" evidence="2">
    <location>
        <begin position="202"/>
        <end position="217"/>
    </location>
</feature>
<dbReference type="InterPro" id="IPR024969">
    <property type="entry name" value="EIF3F/CSN6-like_C"/>
</dbReference>
<protein>
    <recommendedName>
        <fullName evidence="3">EIF3F/CSN6-like C-terminal domain-containing protein</fullName>
    </recommendedName>
</protein>
<dbReference type="OrthoDB" id="4087385at2759"/>
<comment type="caution">
    <text evidence="4">The sequence shown here is derived from an EMBL/GenBank/DDBJ whole genome shotgun (WGS) entry which is preliminary data.</text>
</comment>
<keyword evidence="5" id="KW-1185">Reference proteome</keyword>
<proteinExistence type="inferred from homology"/>
<evidence type="ECO:0000259" key="3">
    <source>
        <dbReference type="Pfam" id="PF13012"/>
    </source>
</evidence>
<dbReference type="Proteomes" id="UP000761534">
    <property type="component" value="Unassembled WGS sequence"/>
</dbReference>
<dbReference type="PANTHER" id="PTHR10540:SF8">
    <property type="entry name" value="COP9 SIGNALOSOME COMPLEX SUBUNIT 6"/>
    <property type="match status" value="1"/>
</dbReference>
<sequence>MRRQTIGSPDEESLAIHEQMMGFFDMPVMMLFAPQGDTESSQLPVKAFELIFKEKTVEFAEIPVRVETGDAERIGVEDITKGAQAQGGHGRHLDVHLTTETNAIKMFYSRLKIVRDYVVAVKQQKVPMNHEVMRQIDSFIARLSNERDPHLQSLLDEQQLSVLTSALLAAITKAEYVNMDMTAKRQVAMNGTTSSVPASTSHHQKRRAPKRVRNKRD</sequence>
<name>A0A642V6E5_9ASCO</name>
<organism evidence="4 5">
    <name type="scientific">Trichomonascus ciferrii</name>
    <dbReference type="NCBI Taxonomy" id="44093"/>
    <lineage>
        <taxon>Eukaryota</taxon>
        <taxon>Fungi</taxon>
        <taxon>Dikarya</taxon>
        <taxon>Ascomycota</taxon>
        <taxon>Saccharomycotina</taxon>
        <taxon>Dipodascomycetes</taxon>
        <taxon>Dipodascales</taxon>
        <taxon>Trichomonascaceae</taxon>
        <taxon>Trichomonascus</taxon>
        <taxon>Trichomonascus ciferrii complex</taxon>
    </lineage>
</organism>
<feature type="domain" description="EIF3F/CSN6-like C-terminal" evidence="3">
    <location>
        <begin position="70"/>
        <end position="174"/>
    </location>
</feature>
<dbReference type="VEuPathDB" id="FungiDB:TRICI_002217"/>
<dbReference type="Pfam" id="PF13012">
    <property type="entry name" value="MitMem_reg"/>
    <property type="match status" value="1"/>
</dbReference>
<evidence type="ECO:0000256" key="2">
    <source>
        <dbReference type="SAM" id="MobiDB-lite"/>
    </source>
</evidence>
<comment type="similarity">
    <text evidence="1">Belongs to the peptidase M67A family. CSN6 subfamily.</text>
</comment>
<feature type="region of interest" description="Disordered" evidence="2">
    <location>
        <begin position="189"/>
        <end position="217"/>
    </location>
</feature>
<accession>A0A642V6E5</accession>
<feature type="compositionally biased region" description="Polar residues" evidence="2">
    <location>
        <begin position="189"/>
        <end position="201"/>
    </location>
</feature>
<dbReference type="Gene3D" id="3.40.140.10">
    <property type="entry name" value="Cytidine Deaminase, domain 2"/>
    <property type="match status" value="1"/>
</dbReference>
<evidence type="ECO:0000256" key="1">
    <source>
        <dbReference type="ARBA" id="ARBA00010893"/>
    </source>
</evidence>
<dbReference type="PANTHER" id="PTHR10540">
    <property type="entry name" value="EUKARYOTIC TRANSLATION INITIATION FACTOR 3 SUBUNIT F-RELATED"/>
    <property type="match status" value="1"/>
</dbReference>
<dbReference type="GO" id="GO:0008180">
    <property type="term" value="C:COP9 signalosome"/>
    <property type="evidence" value="ECO:0007669"/>
    <property type="project" value="TreeGrafter"/>
</dbReference>
<dbReference type="EMBL" id="SWFS01000153">
    <property type="protein sequence ID" value="KAA8915636.1"/>
    <property type="molecule type" value="Genomic_DNA"/>
</dbReference>